<sequence length="278" mass="32169">MTIDVHMEDLSLSLEDFNNPGEQVAEIHTSLVSIMRGTMNDEADNEQNTPKKNEIIMIITKIQDFIKSFANHTLTSKLSILSLVIKVVPVNDATPRKMRDENQEVSENNKRNCAKKDVLKVKRPLFIVKLADNFALMTSEQMKENLIEKSLKKKRKCQDKKYDYETKVAESKGKKKQLESKKQECEYHNKTMDEVMVEKLRNGFERCSRKAHLSSVIRSQFQVAFIEDVPRIPLFIRNLLFRAQLIVNFSLVNIYIWLGNFSCVIFVVMTRLYSNAAG</sequence>
<proteinExistence type="predicted"/>
<dbReference type="AlphaFoldDB" id="I1CUB4"/>
<keyword evidence="1" id="KW-0472">Membrane</keyword>
<protein>
    <submittedName>
        <fullName evidence="2">Uncharacterized protein</fullName>
    </submittedName>
</protein>
<dbReference type="RefSeq" id="XP_067527440.1">
    <property type="nucleotide sequence ID" value="XM_067671339.1"/>
</dbReference>
<dbReference type="EMBL" id="CH476753">
    <property type="protein sequence ID" value="EIE92044.1"/>
    <property type="molecule type" value="Genomic_DNA"/>
</dbReference>
<reference evidence="2 3" key="1">
    <citation type="journal article" date="2009" name="PLoS Genet.">
        <title>Genomic analysis of the basal lineage fungus Rhizopus oryzae reveals a whole-genome duplication.</title>
        <authorList>
            <person name="Ma L.-J."/>
            <person name="Ibrahim A.S."/>
            <person name="Skory C."/>
            <person name="Grabherr M.G."/>
            <person name="Burger G."/>
            <person name="Butler M."/>
            <person name="Elias M."/>
            <person name="Idnurm A."/>
            <person name="Lang B.F."/>
            <person name="Sone T."/>
            <person name="Abe A."/>
            <person name="Calvo S.E."/>
            <person name="Corrochano L.M."/>
            <person name="Engels R."/>
            <person name="Fu J."/>
            <person name="Hansberg W."/>
            <person name="Kim J.-M."/>
            <person name="Kodira C.D."/>
            <person name="Koehrsen M.J."/>
            <person name="Liu B."/>
            <person name="Miranda-Saavedra D."/>
            <person name="O'Leary S."/>
            <person name="Ortiz-Castellanos L."/>
            <person name="Poulter R."/>
            <person name="Rodriguez-Romero J."/>
            <person name="Ruiz-Herrera J."/>
            <person name="Shen Y.-Q."/>
            <person name="Zeng Q."/>
            <person name="Galagan J."/>
            <person name="Birren B.W."/>
            <person name="Cuomo C.A."/>
            <person name="Wickes B.L."/>
        </authorList>
    </citation>
    <scope>NUCLEOTIDE SEQUENCE [LARGE SCALE GENOMIC DNA]</scope>
    <source>
        <strain evidence="3">RA 99-880 / ATCC MYA-4621 / FGSC 9543 / NRRL 43880</strain>
    </source>
</reference>
<evidence type="ECO:0000313" key="2">
    <source>
        <dbReference type="EMBL" id="EIE92044.1"/>
    </source>
</evidence>
<accession>I1CUB4</accession>
<dbReference type="Proteomes" id="UP000009138">
    <property type="component" value="Unassembled WGS sequence"/>
</dbReference>
<keyword evidence="1" id="KW-1133">Transmembrane helix</keyword>
<evidence type="ECO:0000256" key="1">
    <source>
        <dbReference type="SAM" id="Phobius"/>
    </source>
</evidence>
<gene>
    <name evidence="2" type="ORF">RO3G_16755</name>
</gene>
<dbReference type="VEuPathDB" id="FungiDB:RO3G_16755"/>
<evidence type="ECO:0000313" key="3">
    <source>
        <dbReference type="Proteomes" id="UP000009138"/>
    </source>
</evidence>
<dbReference type="GeneID" id="93623720"/>
<dbReference type="InParanoid" id="I1CUB4"/>
<name>I1CUB4_RHIO9</name>
<keyword evidence="1" id="KW-0812">Transmembrane</keyword>
<feature type="transmembrane region" description="Helical" evidence="1">
    <location>
        <begin position="254"/>
        <end position="273"/>
    </location>
</feature>
<organism evidence="2 3">
    <name type="scientific">Rhizopus delemar (strain RA 99-880 / ATCC MYA-4621 / FGSC 9543 / NRRL 43880)</name>
    <name type="common">Mucormycosis agent</name>
    <name type="synonym">Rhizopus arrhizus var. delemar</name>
    <dbReference type="NCBI Taxonomy" id="246409"/>
    <lineage>
        <taxon>Eukaryota</taxon>
        <taxon>Fungi</taxon>
        <taxon>Fungi incertae sedis</taxon>
        <taxon>Mucoromycota</taxon>
        <taxon>Mucoromycotina</taxon>
        <taxon>Mucoromycetes</taxon>
        <taxon>Mucorales</taxon>
        <taxon>Mucorineae</taxon>
        <taxon>Rhizopodaceae</taxon>
        <taxon>Rhizopus</taxon>
    </lineage>
</organism>
<keyword evidence="3" id="KW-1185">Reference proteome</keyword>